<keyword evidence="2" id="KW-1185">Reference proteome</keyword>
<feature type="non-terminal residue" evidence="1">
    <location>
        <position position="29"/>
    </location>
</feature>
<reference evidence="1 2" key="1">
    <citation type="journal article" date="2019" name="Genome Biol. Evol.">
        <title>Insights into the evolution of the New World diploid cottons (Gossypium, subgenus Houzingenia) based on genome sequencing.</title>
        <authorList>
            <person name="Grover C.E."/>
            <person name="Arick M.A. 2nd"/>
            <person name="Thrash A."/>
            <person name="Conover J.L."/>
            <person name="Sanders W.S."/>
            <person name="Peterson D.G."/>
            <person name="Frelichowski J.E."/>
            <person name="Scheffler J.A."/>
            <person name="Scheffler B.E."/>
            <person name="Wendel J.F."/>
        </authorList>
    </citation>
    <scope>NUCLEOTIDE SEQUENCE [LARGE SCALE GENOMIC DNA]</scope>
    <source>
        <strain evidence="1">185</strain>
        <tissue evidence="1">Leaf</tissue>
    </source>
</reference>
<dbReference type="InterPro" id="IPR007590">
    <property type="entry name" value="Saf4/Yju2"/>
</dbReference>
<sequence>MKVRSMLPMSIRCNAWGNYICEGSKFNFR</sequence>
<accession>A0A7J8X1Z3</accession>
<dbReference type="EMBL" id="JABFAA010000005">
    <property type="protein sequence ID" value="MBA0681291.1"/>
    <property type="molecule type" value="Genomic_DNA"/>
</dbReference>
<comment type="caution">
    <text evidence="1">The sequence shown here is derived from an EMBL/GenBank/DDBJ whole genome shotgun (WGS) entry which is preliminary data.</text>
</comment>
<name>A0A7J8X1Z3_GOSAI</name>
<evidence type="ECO:0000313" key="1">
    <source>
        <dbReference type="EMBL" id="MBA0681291.1"/>
    </source>
</evidence>
<dbReference type="GO" id="GO:0000398">
    <property type="term" value="P:mRNA splicing, via spliceosome"/>
    <property type="evidence" value="ECO:0007669"/>
    <property type="project" value="InterPro"/>
</dbReference>
<dbReference type="AlphaFoldDB" id="A0A7J8X1Z3"/>
<dbReference type="Pfam" id="PF04502">
    <property type="entry name" value="Saf4_Yju2"/>
    <property type="match status" value="1"/>
</dbReference>
<proteinExistence type="predicted"/>
<gene>
    <name evidence="1" type="ORF">Goari_023106</name>
</gene>
<dbReference type="Proteomes" id="UP000593577">
    <property type="component" value="Unassembled WGS sequence"/>
</dbReference>
<protein>
    <submittedName>
        <fullName evidence="1">Uncharacterized protein</fullName>
    </submittedName>
</protein>
<organism evidence="1 2">
    <name type="scientific">Gossypium aridum</name>
    <name type="common">American cotton</name>
    <name type="synonym">Erioxylum aridum</name>
    <dbReference type="NCBI Taxonomy" id="34290"/>
    <lineage>
        <taxon>Eukaryota</taxon>
        <taxon>Viridiplantae</taxon>
        <taxon>Streptophyta</taxon>
        <taxon>Embryophyta</taxon>
        <taxon>Tracheophyta</taxon>
        <taxon>Spermatophyta</taxon>
        <taxon>Magnoliopsida</taxon>
        <taxon>eudicotyledons</taxon>
        <taxon>Gunneridae</taxon>
        <taxon>Pentapetalae</taxon>
        <taxon>rosids</taxon>
        <taxon>malvids</taxon>
        <taxon>Malvales</taxon>
        <taxon>Malvaceae</taxon>
        <taxon>Malvoideae</taxon>
        <taxon>Gossypium</taxon>
    </lineage>
</organism>
<evidence type="ECO:0000313" key="2">
    <source>
        <dbReference type="Proteomes" id="UP000593577"/>
    </source>
</evidence>